<dbReference type="Proteomes" id="UP000294980">
    <property type="component" value="Unassembled WGS sequence"/>
</dbReference>
<proteinExistence type="predicted"/>
<dbReference type="RefSeq" id="WP_117318024.1">
    <property type="nucleotide sequence ID" value="NZ_QQSW01000010.1"/>
</dbReference>
<name>A0A4V2SBI6_9GAMM</name>
<comment type="caution">
    <text evidence="2">The sequence shown here is derived from an EMBL/GenBank/DDBJ whole genome shotgun (WGS) entry which is preliminary data.</text>
</comment>
<evidence type="ECO:0000256" key="1">
    <source>
        <dbReference type="SAM" id="MobiDB-lite"/>
    </source>
</evidence>
<protein>
    <submittedName>
        <fullName evidence="2">Uncharacterized protein</fullName>
    </submittedName>
</protein>
<sequence>MFTNRHVIVALLVAPVMAILAWFAVGQLIGERAAPAQAGQSYPLLAQSNCRYASGSCELKNAELWLRLEAHSGASPQLRLTASHPLDGVKLAVSASAEEQSAGSDVTASPRALNPRGDDGRTWVLPLPGDLPTDAKLQLVARAAGALYFAETGTAFAAAPKRELRR</sequence>
<evidence type="ECO:0000313" key="2">
    <source>
        <dbReference type="EMBL" id="TCO75490.1"/>
    </source>
</evidence>
<organism evidence="2 3">
    <name type="scientific">Chromatocurvus halotolerans</name>
    <dbReference type="NCBI Taxonomy" id="1132028"/>
    <lineage>
        <taxon>Bacteria</taxon>
        <taxon>Pseudomonadati</taxon>
        <taxon>Pseudomonadota</taxon>
        <taxon>Gammaproteobacteria</taxon>
        <taxon>Cellvibrionales</taxon>
        <taxon>Halieaceae</taxon>
        <taxon>Chromatocurvus</taxon>
    </lineage>
</organism>
<dbReference type="AlphaFoldDB" id="A0A4V2SBI6"/>
<gene>
    <name evidence="2" type="ORF">EV688_10856</name>
</gene>
<reference evidence="2 3" key="1">
    <citation type="submission" date="2019-03" db="EMBL/GenBank/DDBJ databases">
        <title>Genomic Encyclopedia of Type Strains, Phase IV (KMG-IV): sequencing the most valuable type-strain genomes for metagenomic binning, comparative biology and taxonomic classification.</title>
        <authorList>
            <person name="Goeker M."/>
        </authorList>
    </citation>
    <scope>NUCLEOTIDE SEQUENCE [LARGE SCALE GENOMIC DNA]</scope>
    <source>
        <strain evidence="2 3">DSM 23344</strain>
    </source>
</reference>
<feature type="region of interest" description="Disordered" evidence="1">
    <location>
        <begin position="100"/>
        <end position="120"/>
    </location>
</feature>
<dbReference type="EMBL" id="SLWX01000008">
    <property type="protein sequence ID" value="TCO75490.1"/>
    <property type="molecule type" value="Genomic_DNA"/>
</dbReference>
<keyword evidence="3" id="KW-1185">Reference proteome</keyword>
<accession>A0A4V2SBI6</accession>
<dbReference type="OrthoDB" id="9793024at2"/>
<evidence type="ECO:0000313" key="3">
    <source>
        <dbReference type="Proteomes" id="UP000294980"/>
    </source>
</evidence>